<feature type="region of interest" description="Disordered" evidence="1">
    <location>
        <begin position="284"/>
        <end position="309"/>
    </location>
</feature>
<feature type="compositionally biased region" description="Basic and acidic residues" evidence="1">
    <location>
        <begin position="286"/>
        <end position="300"/>
    </location>
</feature>
<sequence>MRSYIDMLRLADEASVATRIAGLAERLSSIGDRAALATGILEKQAAWGAAFEHAERAALATGTLEKQTAWGAAFEHAERTALATGTLEKQTAWGAAFEHAERAALATGILEKQTAWGAAFEHAERAALATGILEKQTAWGSAFEHAERAALATGILEKQTAWGSAFEHAERAALATGILEKQTAWGSAFEHAERAALATGILEKQAAWGSAFEHAERGSINRAVDVLLRTTTARGSHDSHVRIVRTPKFDARNLLDPASKKHEIARSVDNIVKAIESLAHDVTNAQKERADDTRDERTEHVGATAERSTRDVRTNRLWVPRQRSSVWTPRRTRDHNPQEDLEPVPVFCGNARVDEQHREKLMNHLCMLRHQRIIRTWHEGEVLGGEDLKEQVWRNLELARIILLLISAEYLNELYERDMMNKIEKCHSSAVIVPILVSPVDMTDDDALIARLPPFPSNRKEITKWQDRDEAWVDVARGIRSHVASIRHASKTLFS</sequence>
<dbReference type="Gene3D" id="3.40.50.10140">
    <property type="entry name" value="Toll/interleukin-1 receptor homology (TIR) domain"/>
    <property type="match status" value="1"/>
</dbReference>
<dbReference type="InterPro" id="IPR000157">
    <property type="entry name" value="TIR_dom"/>
</dbReference>
<reference evidence="3 4" key="1">
    <citation type="submission" date="2023-01" db="EMBL/GenBank/DDBJ databases">
        <title>Minimal conservation of predation-associated metabolite biosynthetic gene clusters underscores biosynthetic potential of Myxococcota including descriptions for ten novel species: Archangium lansinium sp. nov., Myxococcus landrumus sp. nov., Nannocystis bai.</title>
        <authorList>
            <person name="Ahearne A."/>
            <person name="Stevens C."/>
            <person name="Dowd S."/>
        </authorList>
    </citation>
    <scope>NUCLEOTIDE SEQUENCE [LARGE SCALE GENOMIC DNA]</scope>
    <source>
        <strain evidence="3 4">WIWO2</strain>
    </source>
</reference>
<dbReference type="PROSITE" id="PS50104">
    <property type="entry name" value="TIR"/>
    <property type="match status" value="1"/>
</dbReference>
<feature type="domain" description="TIR" evidence="2">
    <location>
        <begin position="339"/>
        <end position="483"/>
    </location>
</feature>
<keyword evidence="4" id="KW-1185">Reference proteome</keyword>
<dbReference type="SUPFAM" id="SSF52200">
    <property type="entry name" value="Toll/Interleukin receptor TIR domain"/>
    <property type="match status" value="1"/>
</dbReference>
<dbReference type="EMBL" id="JAQNDK010000001">
    <property type="protein sequence ID" value="MDC0678734.1"/>
    <property type="molecule type" value="Genomic_DNA"/>
</dbReference>
<evidence type="ECO:0000256" key="1">
    <source>
        <dbReference type="SAM" id="MobiDB-lite"/>
    </source>
</evidence>
<dbReference type="InterPro" id="IPR035897">
    <property type="entry name" value="Toll_tir_struct_dom_sf"/>
</dbReference>
<dbReference type="RefSeq" id="WP_272095573.1">
    <property type="nucleotide sequence ID" value="NZ_JAQNDK010000001.1"/>
</dbReference>
<evidence type="ECO:0000313" key="3">
    <source>
        <dbReference type="EMBL" id="MDC0678734.1"/>
    </source>
</evidence>
<dbReference type="Proteomes" id="UP001217485">
    <property type="component" value="Unassembled WGS sequence"/>
</dbReference>
<proteinExistence type="predicted"/>
<accession>A0ABT5BYX2</accession>
<gene>
    <name evidence="3" type="ORF">POL72_13395</name>
</gene>
<organism evidence="3 4">
    <name type="scientific">Sorangium atrum</name>
    <dbReference type="NCBI Taxonomy" id="2995308"/>
    <lineage>
        <taxon>Bacteria</taxon>
        <taxon>Pseudomonadati</taxon>
        <taxon>Myxococcota</taxon>
        <taxon>Polyangia</taxon>
        <taxon>Polyangiales</taxon>
        <taxon>Polyangiaceae</taxon>
        <taxon>Sorangium</taxon>
    </lineage>
</organism>
<comment type="caution">
    <text evidence="3">The sequence shown here is derived from an EMBL/GenBank/DDBJ whole genome shotgun (WGS) entry which is preliminary data.</text>
</comment>
<evidence type="ECO:0000313" key="4">
    <source>
        <dbReference type="Proteomes" id="UP001217485"/>
    </source>
</evidence>
<protein>
    <recommendedName>
        <fullName evidence="2">TIR domain-containing protein</fullName>
    </recommendedName>
</protein>
<name>A0ABT5BYX2_9BACT</name>
<evidence type="ECO:0000259" key="2">
    <source>
        <dbReference type="PROSITE" id="PS50104"/>
    </source>
</evidence>